<dbReference type="EMBL" id="CP009249">
    <property type="protein sequence ID" value="APT91797.1"/>
    <property type="molecule type" value="Genomic_DNA"/>
</dbReference>
<dbReference type="InterPro" id="IPR039421">
    <property type="entry name" value="Type_1_exporter"/>
</dbReference>
<evidence type="ECO:0000313" key="16">
    <source>
        <dbReference type="EMBL" id="APT91797.1"/>
    </source>
</evidence>
<dbReference type="Pfam" id="PF00005">
    <property type="entry name" value="ABC_tran"/>
    <property type="match status" value="1"/>
</dbReference>
<organism evidence="16 17">
    <name type="scientific">Corynebacterium phocae</name>
    <dbReference type="NCBI Taxonomy" id="161895"/>
    <lineage>
        <taxon>Bacteria</taxon>
        <taxon>Bacillati</taxon>
        <taxon>Actinomycetota</taxon>
        <taxon>Actinomycetes</taxon>
        <taxon>Mycobacteriales</taxon>
        <taxon>Corynebacteriaceae</taxon>
        <taxon>Corynebacterium</taxon>
    </lineage>
</organism>
<dbReference type="STRING" id="161895.CPHO_01435"/>
<keyword evidence="7" id="KW-0653">Protein transport</keyword>
<dbReference type="PROSITE" id="PS00211">
    <property type="entry name" value="ABC_TRANSPORTER_1"/>
    <property type="match status" value="1"/>
</dbReference>
<sequence length="677" mass="72525">MDKPLRALREEYPIGRDGMSSKALRHALLDFGLFTEQRTGSVEECRDDFRVSKKLVLSFLDGDHFVLFDRIGADGSATIMDPVDGTVYLTPAELESRWSGTWWTLPDASVRAVPARIRNSIRRISQSPTLRLAADCLRSNLGLISGLFIASMTVLLLSGVVPMVTRELINNLTGAPGDWDSRSLATAFAVGALLYGGLLFIRGIVEAKIHQRVSHVLKVGGFSRLLTATYGSVQKSSPGELIYSLNAAVVVSSGLATQVTSILFNVLLIGVLLIGVATVWLGAALVMLAIILSLLPVYSFISRQIARESAREVLAASKGTSEQLQAILSFGVLKMAAAQPYVLRRWERFNQRSLHFEYITHCWQGVLGTLSSLLTMTAPLIPLVWAVANGSPVELGSIVAAGGVGSIIVSSITQIFAGSAGLAQLAPSVERLDEVLWMPQDKQGAVKLPRGVEPLSMEVKETAIGYDGTQTPIVDDISFTVPAGAVAVLQGASGAGKSTLLRCMAGLTNPVRGEVRVDDVNIAEIAPESRAQIIGFVPQETYLFSGTLREAISIGRDVVDAEIWEALEAVCLADEVRDMPLQLSTPVGDMGLGLSGGQRQRVALARAILGRPRVLLLDEATSAVDVPTEHAIIENLSHLGFTIIAAAHRPAMIEESGIVITLEGNRAHVECRTGSKK</sequence>
<evidence type="ECO:0000259" key="15">
    <source>
        <dbReference type="PROSITE" id="PS50929"/>
    </source>
</evidence>
<dbReference type="Gene3D" id="1.20.1560.10">
    <property type="entry name" value="ABC transporter type 1, transmembrane domain"/>
    <property type="match status" value="1"/>
</dbReference>
<protein>
    <recommendedName>
        <fullName evidence="18">ABC transporter</fullName>
    </recommendedName>
</protein>
<gene>
    <name evidence="16" type="ORF">CPHO_01435</name>
</gene>
<evidence type="ECO:0000256" key="10">
    <source>
        <dbReference type="ARBA" id="ARBA00023136"/>
    </source>
</evidence>
<dbReference type="InterPro" id="IPR027417">
    <property type="entry name" value="P-loop_NTPase"/>
</dbReference>
<dbReference type="InterPro" id="IPR017871">
    <property type="entry name" value="ABC_transporter-like_CS"/>
</dbReference>
<dbReference type="PANTHER" id="PTHR24221">
    <property type="entry name" value="ATP-BINDING CASSETTE SUB-FAMILY B"/>
    <property type="match status" value="1"/>
</dbReference>
<keyword evidence="5" id="KW-0378">Hydrolase</keyword>
<keyword evidence="6" id="KW-0067">ATP-binding</keyword>
<keyword evidence="5" id="KW-0645">Protease</keyword>
<dbReference type="GO" id="GO:0005524">
    <property type="term" value="F:ATP binding"/>
    <property type="evidence" value="ECO:0007669"/>
    <property type="project" value="UniProtKB-KW"/>
</dbReference>
<dbReference type="Proteomes" id="UP000185491">
    <property type="component" value="Chromosome"/>
</dbReference>
<dbReference type="InterPro" id="IPR003593">
    <property type="entry name" value="AAA+_ATPase"/>
</dbReference>
<dbReference type="PANTHER" id="PTHR24221:SF654">
    <property type="entry name" value="ATP-BINDING CASSETTE SUB-FAMILY B MEMBER 6"/>
    <property type="match status" value="1"/>
</dbReference>
<keyword evidence="4" id="KW-0547">Nucleotide-binding</keyword>
<dbReference type="PROSITE" id="PS50893">
    <property type="entry name" value="ABC_TRANSPORTER_2"/>
    <property type="match status" value="1"/>
</dbReference>
<dbReference type="GO" id="GO:0140359">
    <property type="term" value="F:ABC-type transporter activity"/>
    <property type="evidence" value="ECO:0007669"/>
    <property type="project" value="InterPro"/>
</dbReference>
<dbReference type="InterPro" id="IPR011527">
    <property type="entry name" value="ABC1_TM_dom"/>
</dbReference>
<dbReference type="SUPFAM" id="SSF52540">
    <property type="entry name" value="P-loop containing nucleoside triphosphate hydrolases"/>
    <property type="match status" value="1"/>
</dbReference>
<evidence type="ECO:0000256" key="5">
    <source>
        <dbReference type="ARBA" id="ARBA00022807"/>
    </source>
</evidence>
<evidence type="ECO:0000256" key="13">
    <source>
        <dbReference type="SAM" id="Phobius"/>
    </source>
</evidence>
<reference evidence="16 17" key="1">
    <citation type="submission" date="2014-08" db="EMBL/GenBank/DDBJ databases">
        <title>Complete genome sequence of Corynebacterium phocae M408/89/1(T)(=DSM 44612(T)), isolated from the common seal (Phoca vitulina).</title>
        <authorList>
            <person name="Ruckert C."/>
            <person name="Albersmeier A."/>
            <person name="Winkler A."/>
            <person name="Kalinowski J."/>
        </authorList>
    </citation>
    <scope>NUCLEOTIDE SEQUENCE [LARGE SCALE GENOMIC DNA]</scope>
    <source>
        <strain evidence="16 17">M408/89/1</strain>
    </source>
</reference>
<dbReference type="InterPro" id="IPR003439">
    <property type="entry name" value="ABC_transporter-like_ATP-bd"/>
</dbReference>
<dbReference type="Gene3D" id="3.90.70.10">
    <property type="entry name" value="Cysteine proteinases"/>
    <property type="match status" value="1"/>
</dbReference>
<accession>A0A1L7D133</accession>
<keyword evidence="9 13" id="KW-1133">Transmembrane helix</keyword>
<evidence type="ECO:0000256" key="2">
    <source>
        <dbReference type="ARBA" id="ARBA00022519"/>
    </source>
</evidence>
<dbReference type="PROSITE" id="PS50929">
    <property type="entry name" value="ABC_TM1F"/>
    <property type="match status" value="1"/>
</dbReference>
<keyword evidence="2" id="KW-0997">Cell inner membrane</keyword>
<evidence type="ECO:0000256" key="4">
    <source>
        <dbReference type="ARBA" id="ARBA00022741"/>
    </source>
</evidence>
<comment type="subcellular location">
    <subcellularLocation>
        <location evidence="1">Cell inner membrane</location>
        <topology evidence="1">Multi-pass membrane protein</topology>
    </subcellularLocation>
</comment>
<keyword evidence="8" id="KW-1278">Translocase</keyword>
<dbReference type="InterPro" id="IPR036640">
    <property type="entry name" value="ABC1_TM_sf"/>
</dbReference>
<feature type="transmembrane region" description="Helical" evidence="13">
    <location>
        <begin position="184"/>
        <end position="205"/>
    </location>
</feature>
<dbReference type="SUPFAM" id="SSF90123">
    <property type="entry name" value="ABC transporter transmembrane region"/>
    <property type="match status" value="1"/>
</dbReference>
<proteinExistence type="inferred from homology"/>
<dbReference type="Pfam" id="PF00664">
    <property type="entry name" value="ABC_membrane"/>
    <property type="match status" value="1"/>
</dbReference>
<evidence type="ECO:0000256" key="1">
    <source>
        <dbReference type="ARBA" id="ARBA00004429"/>
    </source>
</evidence>
<keyword evidence="2" id="KW-1003">Cell membrane</keyword>
<keyword evidence="3 13" id="KW-0812">Transmembrane</keyword>
<evidence type="ECO:0000256" key="6">
    <source>
        <dbReference type="ARBA" id="ARBA00022840"/>
    </source>
</evidence>
<dbReference type="AlphaFoldDB" id="A0A1L7D133"/>
<dbReference type="GO" id="GO:0005886">
    <property type="term" value="C:plasma membrane"/>
    <property type="evidence" value="ECO:0007669"/>
    <property type="project" value="UniProtKB-SubCell"/>
</dbReference>
<dbReference type="InterPro" id="IPR005074">
    <property type="entry name" value="Peptidase_C39"/>
</dbReference>
<evidence type="ECO:0000259" key="14">
    <source>
        <dbReference type="PROSITE" id="PS50893"/>
    </source>
</evidence>
<keyword evidence="7" id="KW-0813">Transport</keyword>
<keyword evidence="10 13" id="KW-0472">Membrane</keyword>
<comment type="similarity">
    <text evidence="11">Belongs to the ABC transporter superfamily. Siderophore-Fe(3+) uptake transporter (SIUT) (TC 3.A.1.21) family.</text>
</comment>
<evidence type="ECO:0000256" key="12">
    <source>
        <dbReference type="ARBA" id="ARBA00043264"/>
    </source>
</evidence>
<feature type="domain" description="ABC transmembrane type-1" evidence="15">
    <location>
        <begin position="146"/>
        <end position="424"/>
    </location>
</feature>
<dbReference type="GO" id="GO:0006508">
    <property type="term" value="P:proteolysis"/>
    <property type="evidence" value="ECO:0007669"/>
    <property type="project" value="InterPro"/>
</dbReference>
<dbReference type="SMART" id="SM00382">
    <property type="entry name" value="AAA"/>
    <property type="match status" value="1"/>
</dbReference>
<dbReference type="GO" id="GO:0034040">
    <property type="term" value="F:ATPase-coupled lipid transmembrane transporter activity"/>
    <property type="evidence" value="ECO:0007669"/>
    <property type="project" value="TreeGrafter"/>
</dbReference>
<feature type="transmembrane region" description="Helical" evidence="13">
    <location>
        <begin position="141"/>
        <end position="164"/>
    </location>
</feature>
<dbReference type="GO" id="GO:0016887">
    <property type="term" value="F:ATP hydrolysis activity"/>
    <property type="evidence" value="ECO:0007669"/>
    <property type="project" value="InterPro"/>
</dbReference>
<evidence type="ECO:0008006" key="18">
    <source>
        <dbReference type="Google" id="ProtNLM"/>
    </source>
</evidence>
<name>A0A1L7D133_9CORY</name>
<dbReference type="GO" id="GO:0008234">
    <property type="term" value="F:cysteine-type peptidase activity"/>
    <property type="evidence" value="ECO:0007669"/>
    <property type="project" value="UniProtKB-KW"/>
</dbReference>
<feature type="domain" description="ABC transporter" evidence="14">
    <location>
        <begin position="459"/>
        <end position="675"/>
    </location>
</feature>
<dbReference type="Pfam" id="PF03412">
    <property type="entry name" value="Peptidase_C39"/>
    <property type="match status" value="1"/>
</dbReference>
<evidence type="ECO:0000256" key="9">
    <source>
        <dbReference type="ARBA" id="ARBA00022989"/>
    </source>
</evidence>
<evidence type="ECO:0000313" key="17">
    <source>
        <dbReference type="Proteomes" id="UP000185491"/>
    </source>
</evidence>
<feature type="transmembrane region" description="Helical" evidence="13">
    <location>
        <begin position="241"/>
        <end position="274"/>
    </location>
</feature>
<dbReference type="GO" id="GO:0043213">
    <property type="term" value="P:bacteriocin transport"/>
    <property type="evidence" value="ECO:0007669"/>
    <property type="project" value="UniProtKB-KW"/>
</dbReference>
<dbReference type="KEGG" id="cpho:CPHO_01435"/>
<feature type="transmembrane region" description="Helical" evidence="13">
    <location>
        <begin position="280"/>
        <end position="301"/>
    </location>
</feature>
<keyword evidence="12" id="KW-0080">Bacteriocin transport</keyword>
<keyword evidence="5" id="KW-0788">Thiol protease</keyword>
<evidence type="ECO:0000256" key="3">
    <source>
        <dbReference type="ARBA" id="ARBA00022692"/>
    </source>
</evidence>
<evidence type="ECO:0000256" key="8">
    <source>
        <dbReference type="ARBA" id="ARBA00022967"/>
    </source>
</evidence>
<evidence type="ECO:0000256" key="7">
    <source>
        <dbReference type="ARBA" id="ARBA00022927"/>
    </source>
</evidence>
<dbReference type="GO" id="GO:0015031">
    <property type="term" value="P:protein transport"/>
    <property type="evidence" value="ECO:0007669"/>
    <property type="project" value="UniProtKB-KW"/>
</dbReference>
<dbReference type="Gene3D" id="3.40.50.300">
    <property type="entry name" value="P-loop containing nucleotide triphosphate hydrolases"/>
    <property type="match status" value="1"/>
</dbReference>
<evidence type="ECO:0000256" key="11">
    <source>
        <dbReference type="ARBA" id="ARBA00023455"/>
    </source>
</evidence>
<keyword evidence="17" id="KW-1185">Reference proteome</keyword>